<protein>
    <submittedName>
        <fullName evidence="2">Uncharacterized protein</fullName>
    </submittedName>
</protein>
<feature type="transmembrane region" description="Helical" evidence="1">
    <location>
        <begin position="44"/>
        <end position="63"/>
    </location>
</feature>
<proteinExistence type="predicted"/>
<keyword evidence="1" id="KW-0812">Transmembrane</keyword>
<feature type="transmembrane region" description="Helical" evidence="1">
    <location>
        <begin position="12"/>
        <end position="38"/>
    </location>
</feature>
<organism evidence="2">
    <name type="scientific">bioreactor metagenome</name>
    <dbReference type="NCBI Taxonomy" id="1076179"/>
    <lineage>
        <taxon>unclassified sequences</taxon>
        <taxon>metagenomes</taxon>
        <taxon>ecological metagenomes</taxon>
    </lineage>
</organism>
<evidence type="ECO:0000256" key="1">
    <source>
        <dbReference type="SAM" id="Phobius"/>
    </source>
</evidence>
<keyword evidence="1" id="KW-0472">Membrane</keyword>
<keyword evidence="1" id="KW-1133">Transmembrane helix</keyword>
<dbReference type="EMBL" id="VSSQ01096929">
    <property type="protein sequence ID" value="MPN40490.1"/>
    <property type="molecule type" value="Genomic_DNA"/>
</dbReference>
<accession>A0A645HNS8</accession>
<gene>
    <name evidence="2" type="ORF">SDC9_188028</name>
</gene>
<sequence length="64" mass="7102">MIEPVKALIKHLLYIATIIPIISPIISNSLLTSLFLISSYDAKIAVNINGIIYITSFLIWIIMG</sequence>
<comment type="caution">
    <text evidence="2">The sequence shown here is derived from an EMBL/GenBank/DDBJ whole genome shotgun (WGS) entry which is preliminary data.</text>
</comment>
<dbReference type="AlphaFoldDB" id="A0A645HNS8"/>
<evidence type="ECO:0000313" key="2">
    <source>
        <dbReference type="EMBL" id="MPN40490.1"/>
    </source>
</evidence>
<name>A0A645HNS8_9ZZZZ</name>
<reference evidence="2" key="1">
    <citation type="submission" date="2019-08" db="EMBL/GenBank/DDBJ databases">
        <authorList>
            <person name="Kucharzyk K."/>
            <person name="Murdoch R.W."/>
            <person name="Higgins S."/>
            <person name="Loffler F."/>
        </authorList>
    </citation>
    <scope>NUCLEOTIDE SEQUENCE</scope>
</reference>